<dbReference type="EMBL" id="BK016017">
    <property type="protein sequence ID" value="DAF89835.1"/>
    <property type="molecule type" value="Genomic_DNA"/>
</dbReference>
<organism evidence="1">
    <name type="scientific">Siphoviridae sp. cteLh2</name>
    <dbReference type="NCBI Taxonomy" id="2825590"/>
    <lineage>
        <taxon>Viruses</taxon>
        <taxon>Duplodnaviria</taxon>
        <taxon>Heunggongvirae</taxon>
        <taxon>Uroviricota</taxon>
        <taxon>Caudoviricetes</taxon>
    </lineage>
</organism>
<evidence type="ECO:0000313" key="1">
    <source>
        <dbReference type="EMBL" id="DAF89835.1"/>
    </source>
</evidence>
<accession>A0A8S5U5V3</accession>
<reference evidence="1" key="1">
    <citation type="journal article" date="2021" name="Proc. Natl. Acad. Sci. U.S.A.">
        <title>A Catalog of Tens of Thousands of Viruses from Human Metagenomes Reveals Hidden Associations with Chronic Diseases.</title>
        <authorList>
            <person name="Tisza M.J."/>
            <person name="Buck C.B."/>
        </authorList>
    </citation>
    <scope>NUCLEOTIDE SEQUENCE</scope>
    <source>
        <strain evidence="1">CteLh2</strain>
    </source>
</reference>
<sequence length="52" mass="6182">MNKNYISNKKCSNNAIITKSKNNKRTKFNARSRLKSELPREFDGYEIERCEL</sequence>
<proteinExistence type="predicted"/>
<protein>
    <submittedName>
        <fullName evidence="1">Uncharacterized protein</fullName>
    </submittedName>
</protein>
<name>A0A8S5U5V3_9CAUD</name>